<feature type="compositionally biased region" description="Basic and acidic residues" evidence="1">
    <location>
        <begin position="188"/>
        <end position="201"/>
    </location>
</feature>
<reference evidence="4 5" key="1">
    <citation type="submission" date="2019-03" db="EMBL/GenBank/DDBJ databases">
        <title>The genome sequence of a newly discovered highly antifungal drug resistant Aspergillus species, Aspergillus tanneri NIH 1004.</title>
        <authorList>
            <person name="Mounaud S."/>
            <person name="Singh I."/>
            <person name="Joardar V."/>
            <person name="Pakala S."/>
            <person name="Pakala S."/>
            <person name="Venepally P."/>
            <person name="Hoover J."/>
            <person name="Nierman W."/>
            <person name="Chung J."/>
            <person name="Losada L."/>
        </authorList>
    </citation>
    <scope>NUCLEOTIDE SEQUENCE [LARGE SCALE GENOMIC DNA]</scope>
    <source>
        <strain evidence="4 5">NIH1004</strain>
    </source>
</reference>
<dbReference type="SMART" id="SM00233">
    <property type="entry name" value="PH"/>
    <property type="match status" value="2"/>
</dbReference>
<evidence type="ECO:0000313" key="3">
    <source>
        <dbReference type="EMBL" id="KAA8652557.1"/>
    </source>
</evidence>
<evidence type="ECO:0000313" key="6">
    <source>
        <dbReference type="Proteomes" id="UP000324241"/>
    </source>
</evidence>
<organism evidence="4 5">
    <name type="scientific">Aspergillus tanneri</name>
    <dbReference type="NCBI Taxonomy" id="1220188"/>
    <lineage>
        <taxon>Eukaryota</taxon>
        <taxon>Fungi</taxon>
        <taxon>Dikarya</taxon>
        <taxon>Ascomycota</taxon>
        <taxon>Pezizomycotina</taxon>
        <taxon>Eurotiomycetes</taxon>
        <taxon>Eurotiomycetidae</taxon>
        <taxon>Eurotiales</taxon>
        <taxon>Aspergillaceae</taxon>
        <taxon>Aspergillus</taxon>
        <taxon>Aspergillus subgen. Circumdati</taxon>
    </lineage>
</organism>
<name>A0A4S3JQJ7_9EURO</name>
<dbReference type="Pfam" id="PF00169">
    <property type="entry name" value="PH"/>
    <property type="match status" value="2"/>
</dbReference>
<feature type="domain" description="PH" evidence="2">
    <location>
        <begin position="64"/>
        <end position="165"/>
    </location>
</feature>
<dbReference type="VEuPathDB" id="FungiDB:EYZ11_002579"/>
<feature type="region of interest" description="Disordered" evidence="1">
    <location>
        <begin position="1"/>
        <end position="41"/>
    </location>
</feature>
<dbReference type="AlphaFoldDB" id="A0A4S3JQJ7"/>
<evidence type="ECO:0000313" key="4">
    <source>
        <dbReference type="EMBL" id="THC97942.1"/>
    </source>
</evidence>
<dbReference type="CDD" id="cd13299">
    <property type="entry name" value="PH2_PH_fungal"/>
    <property type="match status" value="1"/>
</dbReference>
<proteinExistence type="predicted"/>
<dbReference type="SUPFAM" id="SSF50729">
    <property type="entry name" value="PH domain-like"/>
    <property type="match status" value="2"/>
</dbReference>
<dbReference type="PANTHER" id="PTHR14336:SF8">
    <property type="entry name" value="PROTEIN OPY1"/>
    <property type="match status" value="1"/>
</dbReference>
<reference evidence="3 6" key="2">
    <citation type="submission" date="2019-08" db="EMBL/GenBank/DDBJ databases">
        <title>The genome sequence of a newly discovered highly antifungal drug resistant Aspergillus species, Aspergillus tanneri NIH 1004.</title>
        <authorList>
            <person name="Mounaud S."/>
            <person name="Singh I."/>
            <person name="Joardar V."/>
            <person name="Pakala S."/>
            <person name="Pakala S."/>
            <person name="Venepally P."/>
            <person name="Chung J.K."/>
            <person name="Losada L."/>
            <person name="Nierman W.C."/>
        </authorList>
    </citation>
    <scope>NUCLEOTIDE SEQUENCE [LARGE SCALE GENOMIC DNA]</scope>
    <source>
        <strain evidence="3 6">NIH1004</strain>
    </source>
</reference>
<dbReference type="CDD" id="cd13298">
    <property type="entry name" value="PH1_PH_fungal"/>
    <property type="match status" value="1"/>
</dbReference>
<dbReference type="Proteomes" id="UP000324241">
    <property type="component" value="Unassembled WGS sequence"/>
</dbReference>
<dbReference type="InterPro" id="IPR011993">
    <property type="entry name" value="PH-like_dom_sf"/>
</dbReference>
<evidence type="ECO:0000313" key="5">
    <source>
        <dbReference type="Proteomes" id="UP000308092"/>
    </source>
</evidence>
<dbReference type="GeneID" id="54324164"/>
<dbReference type="PANTHER" id="PTHR14336">
    <property type="entry name" value="TANDEM PH DOMAIN CONTAINING PROTEIN"/>
    <property type="match status" value="1"/>
</dbReference>
<dbReference type="Gene3D" id="2.30.29.30">
    <property type="entry name" value="Pleckstrin-homology domain (PH domain)/Phosphotyrosine-binding domain (PTB)"/>
    <property type="match status" value="2"/>
</dbReference>
<dbReference type="InterPro" id="IPR051707">
    <property type="entry name" value="PI-Interact_SigTrans_Reg"/>
</dbReference>
<dbReference type="OrthoDB" id="2157866at2759"/>
<comment type="caution">
    <text evidence="4">The sequence shown here is derived from an EMBL/GenBank/DDBJ whole genome shotgun (WGS) entry which is preliminary data.</text>
</comment>
<feature type="region of interest" description="Disordered" evidence="1">
    <location>
        <begin position="184"/>
        <end position="213"/>
    </location>
</feature>
<protein>
    <recommendedName>
        <fullName evidence="2">PH domain-containing protein</fullName>
    </recommendedName>
</protein>
<dbReference type="Proteomes" id="UP000308092">
    <property type="component" value="Unassembled WGS sequence"/>
</dbReference>
<dbReference type="EMBL" id="QUQM01000002">
    <property type="protein sequence ID" value="KAA8652557.1"/>
    <property type="molecule type" value="Genomic_DNA"/>
</dbReference>
<gene>
    <name evidence="3" type="ORF">ATNIH1004_001462</name>
    <name evidence="4" type="ORF">EYZ11_002579</name>
</gene>
<evidence type="ECO:0000259" key="2">
    <source>
        <dbReference type="PROSITE" id="PS50003"/>
    </source>
</evidence>
<feature type="domain" description="PH" evidence="2">
    <location>
        <begin position="287"/>
        <end position="386"/>
    </location>
</feature>
<dbReference type="InterPro" id="IPR001849">
    <property type="entry name" value="PH_domain"/>
</dbReference>
<dbReference type="STRING" id="1220188.A0A4S3JQJ7"/>
<feature type="compositionally biased region" description="Basic and acidic residues" evidence="1">
    <location>
        <begin position="8"/>
        <end position="20"/>
    </location>
</feature>
<dbReference type="RefSeq" id="XP_033431918.1">
    <property type="nucleotide sequence ID" value="XM_033566161.1"/>
</dbReference>
<dbReference type="EMBL" id="SOSA01000058">
    <property type="protein sequence ID" value="THC97942.1"/>
    <property type="molecule type" value="Genomic_DNA"/>
</dbReference>
<accession>A0A4S3JQJ7</accession>
<dbReference type="PROSITE" id="PS50003">
    <property type="entry name" value="PH_DOMAIN"/>
    <property type="match status" value="2"/>
</dbReference>
<evidence type="ECO:0000256" key="1">
    <source>
        <dbReference type="SAM" id="MobiDB-lite"/>
    </source>
</evidence>
<keyword evidence="5" id="KW-1185">Reference proteome</keyword>
<sequence>MSQPLSPSREDAAKAPEIHLPDGTIQRSSRPLPVPPPASSYRNGHVNLDTFSPVNENGSFEFDRVLKTGKVNRRVKHKHAFSASWKPVYLVLRPNLLSVYKDEETTRLRLSITLSEVTAVASVKCPRSSRQHVFGIYSPSKNYRFQAASEKEADDWVARIRAETRVNEEEEAFLALSRKAKSMAAHNQRIDDTTDHSDMEQAGRASSPELGRALSPSYRSKYLDGQLDDVTSFSEWSDGPTSNATVNQRPITPIQNLSVSAPTGGYSPLSYDAGRHSESRVLRDPERVICNGYLQCLRIKGTVRQWKRLWVVLRPKSLAFYKDEQEYSAVKILPMSQVIDAAEVDPMSRSKHYCLQIIAEEKSFRLCAPDEESLTKWLGSLKSILVARKKQEPASGLGTAAMAA</sequence>